<name>A0ABM4BHE8_HYDVU</name>
<feature type="region of interest" description="Disordered" evidence="3">
    <location>
        <begin position="158"/>
        <end position="181"/>
    </location>
</feature>
<feature type="coiled-coil region" evidence="2">
    <location>
        <begin position="272"/>
        <end position="334"/>
    </location>
</feature>
<evidence type="ECO:0000313" key="5">
    <source>
        <dbReference type="RefSeq" id="XP_065648429.1"/>
    </source>
</evidence>
<feature type="compositionally biased region" description="Polar residues" evidence="3">
    <location>
        <begin position="414"/>
        <end position="433"/>
    </location>
</feature>
<protein>
    <submittedName>
        <fullName evidence="5">Alpha-taxilin isoform X2</fullName>
    </submittedName>
</protein>
<comment type="similarity">
    <text evidence="1">Belongs to the taxilin family.</text>
</comment>
<feature type="region of interest" description="Disordered" evidence="3">
    <location>
        <begin position="389"/>
        <end position="467"/>
    </location>
</feature>
<organism evidence="4 5">
    <name type="scientific">Hydra vulgaris</name>
    <name type="common">Hydra</name>
    <name type="synonym">Hydra attenuata</name>
    <dbReference type="NCBI Taxonomy" id="6087"/>
    <lineage>
        <taxon>Eukaryota</taxon>
        <taxon>Metazoa</taxon>
        <taxon>Cnidaria</taxon>
        <taxon>Hydrozoa</taxon>
        <taxon>Hydroidolina</taxon>
        <taxon>Anthoathecata</taxon>
        <taxon>Aplanulata</taxon>
        <taxon>Hydridae</taxon>
        <taxon>Hydra</taxon>
    </lineage>
</organism>
<dbReference type="RefSeq" id="XP_065648429.1">
    <property type="nucleotide sequence ID" value="XM_065792357.1"/>
</dbReference>
<evidence type="ECO:0000313" key="4">
    <source>
        <dbReference type="Proteomes" id="UP001652625"/>
    </source>
</evidence>
<dbReference type="PANTHER" id="PTHR16127">
    <property type="entry name" value="TAXILIN"/>
    <property type="match status" value="1"/>
</dbReference>
<gene>
    <name evidence="5" type="primary">LOC100209950</name>
</gene>
<feature type="region of interest" description="Disordered" evidence="3">
    <location>
        <begin position="28"/>
        <end position="53"/>
    </location>
</feature>
<reference evidence="5" key="1">
    <citation type="submission" date="2025-08" db="UniProtKB">
        <authorList>
            <consortium name="RefSeq"/>
        </authorList>
    </citation>
    <scope>IDENTIFICATION</scope>
</reference>
<dbReference type="Proteomes" id="UP001652625">
    <property type="component" value="Chromosome 03"/>
</dbReference>
<evidence type="ECO:0000256" key="3">
    <source>
        <dbReference type="SAM" id="MobiDB-lite"/>
    </source>
</evidence>
<feature type="compositionally biased region" description="Basic and acidic residues" evidence="3">
    <location>
        <begin position="389"/>
        <end position="398"/>
    </location>
</feature>
<keyword evidence="2" id="KW-0175">Coiled coil</keyword>
<sequence length="467" mass="54007">MESPTINSQSGMLISEITENDSLTEDTAETIQENGVNEGLNGNRKSRPSPESIAMDRGIQNIARKAHKNSKGDDKKLVDLLVHVFDSLDTPEKKMEALARKYVQLAADHKSTEQQVEEIEAKHLKVKKERDHLQSEYNKLMIAKGKLESLCRELQKHNKQIKEETQRRAEEEERKRKELSQKFQSTISDITSQMADNHKRNQQLKQDNNDLAQKLKGLVEQYEVREQHIEKVLKAKQLELQLCEAKLQQQNLVVQEEMESHLKEKHSVLEESLNYKKKCEELLQQEAELRAQLSLYTEKFEEFQSTLTKSNEVFATFKKDMDTMTKTIRKLEKESNMWRSRWENTNHSLLQMVEERTQNHTTITKMKSKMEKLEKLCRALQSERKTLSKQLENGKDEIEASSSPEPTLDISDPHVSSTTPSPDLLLQQKTNSVDAIETGKQLYNESTCHEPTIDANQPENNDKAVLK</sequence>
<dbReference type="GeneID" id="100209950"/>
<keyword evidence="4" id="KW-1185">Reference proteome</keyword>
<dbReference type="InterPro" id="IPR026183">
    <property type="entry name" value="Taxilin_fam"/>
</dbReference>
<evidence type="ECO:0000256" key="2">
    <source>
        <dbReference type="SAM" id="Coils"/>
    </source>
</evidence>
<proteinExistence type="inferred from homology"/>
<dbReference type="SUPFAM" id="SSF90257">
    <property type="entry name" value="Myosin rod fragments"/>
    <property type="match status" value="1"/>
</dbReference>
<dbReference type="Pfam" id="PF09728">
    <property type="entry name" value="Taxilin"/>
    <property type="match status" value="1"/>
</dbReference>
<accession>A0ABM4BHE8</accession>
<evidence type="ECO:0000256" key="1">
    <source>
        <dbReference type="ARBA" id="ARBA00009550"/>
    </source>
</evidence>
<dbReference type="PANTHER" id="PTHR16127:SF13">
    <property type="entry name" value="GH01188P"/>
    <property type="match status" value="1"/>
</dbReference>
<feature type="compositionally biased region" description="Basic and acidic residues" evidence="3">
    <location>
        <begin position="158"/>
        <end position="180"/>
    </location>
</feature>